<dbReference type="GO" id="GO:0016020">
    <property type="term" value="C:membrane"/>
    <property type="evidence" value="ECO:0007669"/>
    <property type="project" value="UniProtKB-SubCell"/>
</dbReference>
<comment type="subcellular location">
    <subcellularLocation>
        <location evidence="1">Membrane</location>
        <topology evidence="1">Multi-pass membrane protein</topology>
    </subcellularLocation>
</comment>
<evidence type="ECO:0000256" key="5">
    <source>
        <dbReference type="ARBA" id="ARBA00023136"/>
    </source>
</evidence>
<evidence type="ECO:0000313" key="8">
    <source>
        <dbReference type="Proteomes" id="UP000275846"/>
    </source>
</evidence>
<dbReference type="SUPFAM" id="SSF161070">
    <property type="entry name" value="SNF-like"/>
    <property type="match status" value="1"/>
</dbReference>
<keyword evidence="6" id="KW-0479">Metal-binding</keyword>
<proteinExistence type="predicted"/>
<evidence type="ECO:0000256" key="3">
    <source>
        <dbReference type="ARBA" id="ARBA00022692"/>
    </source>
</evidence>
<dbReference type="OrthoDB" id="6581954at2759"/>
<organism evidence="9">
    <name type="scientific">Schistocephalus solidus</name>
    <name type="common">Tapeworm</name>
    <dbReference type="NCBI Taxonomy" id="70667"/>
    <lineage>
        <taxon>Eukaryota</taxon>
        <taxon>Metazoa</taxon>
        <taxon>Spiralia</taxon>
        <taxon>Lophotrochozoa</taxon>
        <taxon>Platyhelminthes</taxon>
        <taxon>Cestoda</taxon>
        <taxon>Eucestoda</taxon>
        <taxon>Diphyllobothriidea</taxon>
        <taxon>Diphyllobothriidae</taxon>
        <taxon>Schistocephalus</taxon>
    </lineage>
</organism>
<keyword evidence="5" id="KW-0472">Membrane</keyword>
<feature type="binding site" evidence="6">
    <location>
        <position position="294"/>
    </location>
    <ligand>
        <name>Na(+)</name>
        <dbReference type="ChEBI" id="CHEBI:29101"/>
        <label>1</label>
    </ligand>
</feature>
<dbReference type="InterPro" id="IPR037272">
    <property type="entry name" value="SNS_sf"/>
</dbReference>
<dbReference type="PANTHER" id="PTHR42948">
    <property type="entry name" value="TRANSPORTER"/>
    <property type="match status" value="1"/>
</dbReference>
<accession>A0A183T213</accession>
<dbReference type="AlphaFoldDB" id="A0A183T213"/>
<evidence type="ECO:0000256" key="4">
    <source>
        <dbReference type="ARBA" id="ARBA00022989"/>
    </source>
</evidence>
<keyword evidence="2" id="KW-0813">Transport</keyword>
<dbReference type="PROSITE" id="PS50267">
    <property type="entry name" value="NA_NEUROTRAN_SYMP_3"/>
    <property type="match status" value="1"/>
</dbReference>
<sequence length="572" mass="63966">MRRTGSDGGLILGVEDGVNSSAPFPTYGQFEELETIMSIELQRKDSMSEKTSYSASENTENPKKDVGGTEFSTAFGIFFSCVGSVIGSGNIWRFPRIVAQNSFDQGSLAFLIVWIISLFLWSIPIIIIEFTIGRFTNCYYNVIVGWCFYYVYYSCAATELPKDQPESVKVFDDFTQGSKYPVLCHTISLALVTICVFGGLKWIEWVNSTLVTLLAIIILVTFGWALSLDHADIGLQYLFTPSWSSLANAELWIQAFIQNAFDTGAGLGHYAVYSAFFKRTDSSVIYAITLPMLNNLVSLICAMSIFSTVFATMISTRPTLTITAIQNLMKESGPGSTGLTFTWIPVLYQTMGIAGRVLCGLFFICLSFAGLTTQISNIQLTTVTLKNCGVSHYIATTISVIITFLLGVPAALDIHYLTNQDFVWGFALIISGLLYCVLPMYYGTERYRRKIVNEFGIGDWYLYPIWTFLVIFLIPILAAVFIVWWAIGLLQGPNWNSLGETSFFLTIIEWCALLVVLLILNLILVKCNINILNRDDSDGYDPYHLELVPYKEDDHGLVIEVQEKDVEPMDIF</sequence>
<keyword evidence="8" id="KW-1185">Reference proteome</keyword>
<dbReference type="STRING" id="70667.A0A183T213"/>
<reference evidence="7 8" key="2">
    <citation type="submission" date="2018-11" db="EMBL/GenBank/DDBJ databases">
        <authorList>
            <consortium name="Pathogen Informatics"/>
        </authorList>
    </citation>
    <scope>NUCLEOTIDE SEQUENCE [LARGE SCALE GENOMIC DNA]</scope>
    <source>
        <strain evidence="7 8">NST_G2</strain>
    </source>
</reference>
<evidence type="ECO:0000256" key="6">
    <source>
        <dbReference type="PIRSR" id="PIRSR600175-1"/>
    </source>
</evidence>
<dbReference type="InterPro" id="IPR000175">
    <property type="entry name" value="Na/ntran_symport"/>
</dbReference>
<keyword evidence="3" id="KW-0812">Transmembrane</keyword>
<protein>
    <submittedName>
        <fullName evidence="9">Sodium-and chloride-dependent glycine transporter 2</fullName>
    </submittedName>
</protein>
<dbReference type="Pfam" id="PF00209">
    <property type="entry name" value="SNF"/>
    <property type="match status" value="2"/>
</dbReference>
<evidence type="ECO:0000256" key="2">
    <source>
        <dbReference type="ARBA" id="ARBA00022448"/>
    </source>
</evidence>
<name>A0A183T213_SCHSO</name>
<dbReference type="WBParaSite" id="SSLN_0001092201-mRNA-1">
    <property type="protein sequence ID" value="SSLN_0001092201-mRNA-1"/>
    <property type="gene ID" value="SSLN_0001092201"/>
</dbReference>
<dbReference type="Proteomes" id="UP000275846">
    <property type="component" value="Unassembled WGS sequence"/>
</dbReference>
<evidence type="ECO:0000256" key="1">
    <source>
        <dbReference type="ARBA" id="ARBA00004141"/>
    </source>
</evidence>
<dbReference type="EMBL" id="UYSU01035921">
    <property type="protein sequence ID" value="VDL96896.1"/>
    <property type="molecule type" value="Genomic_DNA"/>
</dbReference>
<keyword evidence="6" id="KW-0915">Sodium</keyword>
<keyword evidence="4" id="KW-1133">Transmembrane helix</keyword>
<evidence type="ECO:0000313" key="9">
    <source>
        <dbReference type="WBParaSite" id="SSLN_0001092201-mRNA-1"/>
    </source>
</evidence>
<dbReference type="GO" id="GO:0046872">
    <property type="term" value="F:metal ion binding"/>
    <property type="evidence" value="ECO:0007669"/>
    <property type="project" value="UniProtKB-KW"/>
</dbReference>
<gene>
    <name evidence="7" type="ORF">SSLN_LOCUS10511</name>
</gene>
<evidence type="ECO:0000313" key="7">
    <source>
        <dbReference type="EMBL" id="VDL96896.1"/>
    </source>
</evidence>
<dbReference type="PANTHER" id="PTHR42948:SF1">
    <property type="entry name" value="TRANSPORTER"/>
    <property type="match status" value="1"/>
</dbReference>
<reference evidence="9" key="1">
    <citation type="submission" date="2016-06" db="UniProtKB">
        <authorList>
            <consortium name="WormBaseParasite"/>
        </authorList>
    </citation>
    <scope>IDENTIFICATION</scope>
</reference>